<evidence type="ECO:0000256" key="7">
    <source>
        <dbReference type="ARBA" id="ARBA00056962"/>
    </source>
</evidence>
<dbReference type="InterPro" id="IPR000086">
    <property type="entry name" value="NUDIX_hydrolase_dom"/>
</dbReference>
<dbReference type="KEGG" id="pmrn:116950100"/>
<sequence>MRKRLLVVVVAAAARPLLPLLPLHALSALSALSACRVDASVGSFLSGQWCGASTARGAMAAAPPPPPRSCSAAGRDALAAGGCAPLNVKCRGGLYSGSTVKRFPVPDDHVAWGTAFPEYAPKEYTAPAVLAGPVWADPQHTEGWGGRPPKFNELDGKIDRRSHMGRYEVIDGLSRNPIGRTGIKGRGLLGRWGPNHAADPIVTRWKRVGGVVEKKDGKPILQFVAIKRKDNNEWAIPGGMVDAGEKVSLTLRREFGEEALNSLQLSGADRKHLQEQINKLFSAGEMVYKGYVDDPRNTDNAWMETVAVTFHDENGENVGRLPFQAGDDAVGVKWVDVHSAIKLYASHTLFLQKTAELRHAHW</sequence>
<dbReference type="CTD" id="53343"/>
<dbReference type="CDD" id="cd03670">
    <property type="entry name" value="NUDIX_ADPRase_Nudt9"/>
    <property type="match status" value="1"/>
</dbReference>
<name>A0AAJ7TTT2_PETMA</name>
<dbReference type="RefSeq" id="XP_032823439.1">
    <property type="nucleotide sequence ID" value="XM_032967548.1"/>
</dbReference>
<feature type="domain" description="Nudix hydrolase" evidence="12">
    <location>
        <begin position="204"/>
        <end position="357"/>
    </location>
</feature>
<dbReference type="InterPro" id="IPR015797">
    <property type="entry name" value="NUDIX_hydrolase-like_dom_sf"/>
</dbReference>
<evidence type="ECO:0000313" key="14">
    <source>
        <dbReference type="RefSeq" id="XP_032823439.1"/>
    </source>
</evidence>
<evidence type="ECO:0000256" key="3">
    <source>
        <dbReference type="ARBA" id="ARBA00030162"/>
    </source>
</evidence>
<dbReference type="Gene3D" id="3.90.79.10">
    <property type="entry name" value="Nucleoside Triphosphate Pyrophosphohydrolase"/>
    <property type="match status" value="1"/>
</dbReference>
<comment type="subunit">
    <text evidence="8">Monomer. Interacts with GLOD4.</text>
</comment>
<feature type="chain" id="PRO_5042538676" description="ADP-ribose pyrophosphatase, mitochondrial" evidence="11">
    <location>
        <begin position="20"/>
        <end position="362"/>
    </location>
</feature>
<dbReference type="EC" id="3.6.1.13" evidence="2"/>
<evidence type="ECO:0000256" key="10">
    <source>
        <dbReference type="ARBA" id="ARBA00079599"/>
    </source>
</evidence>
<dbReference type="Proteomes" id="UP001318040">
    <property type="component" value="Chromosome 38"/>
</dbReference>
<evidence type="ECO:0000313" key="13">
    <source>
        <dbReference type="Proteomes" id="UP001318040"/>
    </source>
</evidence>
<gene>
    <name evidence="14" type="primary">NUDT9</name>
</gene>
<comment type="similarity">
    <text evidence="1">Belongs to the Nudix hydrolase family. NudF subfamily.</text>
</comment>
<evidence type="ECO:0000256" key="4">
    <source>
        <dbReference type="ARBA" id="ARBA00030308"/>
    </source>
</evidence>
<dbReference type="Pfam" id="PF25969">
    <property type="entry name" value="NUDT9_N"/>
    <property type="match status" value="1"/>
</dbReference>
<evidence type="ECO:0000259" key="12">
    <source>
        <dbReference type="PROSITE" id="PS51462"/>
    </source>
</evidence>
<accession>A0AAJ7TTT2</accession>
<dbReference type="GO" id="GO:0047631">
    <property type="term" value="F:ADP-ribose diphosphatase activity"/>
    <property type="evidence" value="ECO:0007669"/>
    <property type="project" value="UniProtKB-EC"/>
</dbReference>
<evidence type="ECO:0000256" key="11">
    <source>
        <dbReference type="SAM" id="SignalP"/>
    </source>
</evidence>
<dbReference type="PROSITE" id="PS51462">
    <property type="entry name" value="NUDIX"/>
    <property type="match status" value="1"/>
</dbReference>
<dbReference type="SUPFAM" id="SSF55811">
    <property type="entry name" value="Nudix"/>
    <property type="match status" value="1"/>
</dbReference>
<evidence type="ECO:0000256" key="9">
    <source>
        <dbReference type="ARBA" id="ARBA00070304"/>
    </source>
</evidence>
<protein>
    <recommendedName>
        <fullName evidence="9">ADP-ribose pyrophosphatase, mitochondrial</fullName>
        <ecNumber evidence="2">3.6.1.13</ecNumber>
    </recommendedName>
    <alternativeName>
        <fullName evidence="3">ADP-ribose diphosphatase</fullName>
    </alternativeName>
    <alternativeName>
        <fullName evidence="5">ADP-ribose phosphohydrolase</fullName>
    </alternativeName>
    <alternativeName>
        <fullName evidence="4">Adenosine diphosphoribose pyrophosphatase</fullName>
    </alternativeName>
    <alternativeName>
        <fullName evidence="10">Nucleoside diphosphate-linked moiety X motif 9</fullName>
    </alternativeName>
</protein>
<feature type="signal peptide" evidence="11">
    <location>
        <begin position="1"/>
        <end position="19"/>
    </location>
</feature>
<evidence type="ECO:0000256" key="6">
    <source>
        <dbReference type="ARBA" id="ARBA00049546"/>
    </source>
</evidence>
<proteinExistence type="inferred from homology"/>
<comment type="catalytic activity">
    <reaction evidence="6">
        <text>ADP-D-ribose + H2O = D-ribose 5-phosphate + AMP + 2 H(+)</text>
        <dbReference type="Rhea" id="RHEA:10412"/>
        <dbReference type="ChEBI" id="CHEBI:15377"/>
        <dbReference type="ChEBI" id="CHEBI:15378"/>
        <dbReference type="ChEBI" id="CHEBI:57967"/>
        <dbReference type="ChEBI" id="CHEBI:78346"/>
        <dbReference type="ChEBI" id="CHEBI:456215"/>
        <dbReference type="EC" id="3.6.1.13"/>
    </reaction>
</comment>
<comment type="function">
    <text evidence="7">Hydrolyzes ADP-ribose (ADPR) to AMP and ribose 5'-phosphate.</text>
</comment>
<dbReference type="InterPro" id="IPR039989">
    <property type="entry name" value="NUDT9"/>
</dbReference>
<reference evidence="14" key="1">
    <citation type="submission" date="2025-08" db="UniProtKB">
        <authorList>
            <consortium name="RefSeq"/>
        </authorList>
    </citation>
    <scope>IDENTIFICATION</scope>
    <source>
        <tissue evidence="14">Sperm</tissue>
    </source>
</reference>
<evidence type="ECO:0000256" key="1">
    <source>
        <dbReference type="ARBA" id="ARBA00007482"/>
    </source>
</evidence>
<evidence type="ECO:0000256" key="2">
    <source>
        <dbReference type="ARBA" id="ARBA00012453"/>
    </source>
</evidence>
<dbReference type="AlphaFoldDB" id="A0AAJ7TTT2"/>
<keyword evidence="13" id="KW-1185">Reference proteome</keyword>
<evidence type="ECO:0000256" key="8">
    <source>
        <dbReference type="ARBA" id="ARBA00064968"/>
    </source>
</evidence>
<dbReference type="FunFam" id="3.90.79.10:FF:000021">
    <property type="entry name" value="ADP-ribose pyrophosphatase, mitochondrial isoform X1"/>
    <property type="match status" value="1"/>
</dbReference>
<evidence type="ECO:0000256" key="5">
    <source>
        <dbReference type="ARBA" id="ARBA00033056"/>
    </source>
</evidence>
<dbReference type="PANTHER" id="PTHR13030:SF8">
    <property type="entry name" value="ADP-RIBOSE PYROPHOSPHATASE, MITOCHONDRIAL"/>
    <property type="match status" value="1"/>
</dbReference>
<dbReference type="Pfam" id="PF00293">
    <property type="entry name" value="NUDIX"/>
    <property type="match status" value="1"/>
</dbReference>
<keyword evidence="11" id="KW-0732">Signal</keyword>
<organism evidence="13 14">
    <name type="scientific">Petromyzon marinus</name>
    <name type="common">Sea lamprey</name>
    <dbReference type="NCBI Taxonomy" id="7757"/>
    <lineage>
        <taxon>Eukaryota</taxon>
        <taxon>Metazoa</taxon>
        <taxon>Chordata</taxon>
        <taxon>Craniata</taxon>
        <taxon>Vertebrata</taxon>
        <taxon>Cyclostomata</taxon>
        <taxon>Hyperoartia</taxon>
        <taxon>Petromyzontiformes</taxon>
        <taxon>Petromyzontidae</taxon>
        <taxon>Petromyzon</taxon>
    </lineage>
</organism>
<dbReference type="PROSITE" id="PS51257">
    <property type="entry name" value="PROKAR_LIPOPROTEIN"/>
    <property type="match status" value="1"/>
</dbReference>
<dbReference type="PANTHER" id="PTHR13030">
    <property type="entry name" value="NUDIX HYDROLASE"/>
    <property type="match status" value="1"/>
</dbReference>